<dbReference type="PRINTS" id="PR00742">
    <property type="entry name" value="GLHYDRLASE35"/>
</dbReference>
<dbReference type="EMBL" id="MU032344">
    <property type="protein sequence ID" value="KAF3769880.1"/>
    <property type="molecule type" value="Genomic_DNA"/>
</dbReference>
<reference evidence="11" key="1">
    <citation type="journal article" date="2020" name="Phytopathology">
        <title>Genome sequence of the chestnut blight fungus Cryphonectria parasitica EP155: A fundamental resource for an archetypical invasive plant pathogen.</title>
        <authorList>
            <person name="Crouch J.A."/>
            <person name="Dawe A."/>
            <person name="Aerts A."/>
            <person name="Barry K."/>
            <person name="Churchill A.C.L."/>
            <person name="Grimwood J."/>
            <person name="Hillman B."/>
            <person name="Milgroom M.G."/>
            <person name="Pangilinan J."/>
            <person name="Smith M."/>
            <person name="Salamov A."/>
            <person name="Schmutz J."/>
            <person name="Yadav J."/>
            <person name="Grigoriev I.V."/>
            <person name="Nuss D."/>
        </authorList>
    </citation>
    <scope>NUCLEOTIDE SEQUENCE</scope>
    <source>
        <strain evidence="11">EP155</strain>
    </source>
</reference>
<dbReference type="InterPro" id="IPR025300">
    <property type="entry name" value="BetaGal_jelly_roll_dom"/>
</dbReference>
<comment type="caution">
    <text evidence="11">The sequence shown here is derived from an EMBL/GenBank/DDBJ whole genome shotgun (WGS) entry which is preliminary data.</text>
</comment>
<dbReference type="GeneID" id="63843463"/>
<dbReference type="OrthoDB" id="1657402at2759"/>
<dbReference type="FunFam" id="3.20.20.80:FF:000040">
    <property type="entry name" value="Beta-galactosidase A"/>
    <property type="match status" value="1"/>
</dbReference>
<dbReference type="Pfam" id="PF13363">
    <property type="entry name" value="BetaGal_dom3"/>
    <property type="match status" value="1"/>
</dbReference>
<dbReference type="AlphaFoldDB" id="A0A9P5CU84"/>
<dbReference type="InterPro" id="IPR008979">
    <property type="entry name" value="Galactose-bd-like_sf"/>
</dbReference>
<dbReference type="Gene3D" id="3.20.20.80">
    <property type="entry name" value="Glycosidases"/>
    <property type="match status" value="1"/>
</dbReference>
<keyword evidence="12" id="KW-1185">Reference proteome</keyword>
<evidence type="ECO:0000256" key="3">
    <source>
        <dbReference type="ARBA" id="ARBA00012756"/>
    </source>
</evidence>
<dbReference type="InterPro" id="IPR017853">
    <property type="entry name" value="GH"/>
</dbReference>
<evidence type="ECO:0000256" key="9">
    <source>
        <dbReference type="SAM" id="SignalP"/>
    </source>
</evidence>
<dbReference type="GO" id="GO:0004565">
    <property type="term" value="F:beta-galactosidase activity"/>
    <property type="evidence" value="ECO:0007669"/>
    <property type="project" value="UniProtKB-EC"/>
</dbReference>
<dbReference type="GO" id="GO:0005975">
    <property type="term" value="P:carbohydrate metabolic process"/>
    <property type="evidence" value="ECO:0007669"/>
    <property type="project" value="InterPro"/>
</dbReference>
<comment type="catalytic activity">
    <reaction evidence="1">
        <text>Hydrolysis of terminal non-reducing beta-D-galactose residues in beta-D-galactosides.</text>
        <dbReference type="EC" id="3.2.1.23"/>
    </reaction>
</comment>
<dbReference type="InterPro" id="IPR031330">
    <property type="entry name" value="Gly_Hdrlase_35_cat"/>
</dbReference>
<dbReference type="Gene3D" id="2.60.390.10">
    <property type="entry name" value="Beta-galactosidase, domain 3"/>
    <property type="match status" value="1"/>
</dbReference>
<dbReference type="InterPro" id="IPR025972">
    <property type="entry name" value="BetaGal_dom3"/>
</dbReference>
<dbReference type="SUPFAM" id="SSF51011">
    <property type="entry name" value="Glycosyl hydrolase domain"/>
    <property type="match status" value="1"/>
</dbReference>
<dbReference type="Proteomes" id="UP000803844">
    <property type="component" value="Unassembled WGS sequence"/>
</dbReference>
<protein>
    <recommendedName>
        <fullName evidence="3">beta-galactosidase</fullName>
        <ecNumber evidence="3">3.2.1.23</ecNumber>
    </recommendedName>
</protein>
<dbReference type="SMART" id="SM01029">
    <property type="entry name" value="BetaGal_dom2"/>
    <property type="match status" value="1"/>
</dbReference>
<dbReference type="SUPFAM" id="SSF51445">
    <property type="entry name" value="(Trans)glycosidases"/>
    <property type="match status" value="1"/>
</dbReference>
<dbReference type="InterPro" id="IPR037110">
    <property type="entry name" value="Betagal_dom2_sf"/>
</dbReference>
<dbReference type="Gene3D" id="2.102.20.10">
    <property type="entry name" value="Beta-galactosidase, domain 2"/>
    <property type="match status" value="1"/>
</dbReference>
<evidence type="ECO:0000256" key="8">
    <source>
        <dbReference type="RuleBase" id="RU003679"/>
    </source>
</evidence>
<keyword evidence="5 11" id="KW-0378">Hydrolase</keyword>
<dbReference type="Pfam" id="PF13364">
    <property type="entry name" value="BetaGal_ABD2"/>
    <property type="match status" value="2"/>
</dbReference>
<dbReference type="SUPFAM" id="SSF49785">
    <property type="entry name" value="Galactose-binding domain-like"/>
    <property type="match status" value="2"/>
</dbReference>
<keyword evidence="7" id="KW-0326">Glycosidase</keyword>
<evidence type="ECO:0000256" key="6">
    <source>
        <dbReference type="ARBA" id="ARBA00023180"/>
    </source>
</evidence>
<evidence type="ECO:0000256" key="7">
    <source>
        <dbReference type="ARBA" id="ARBA00023295"/>
    </source>
</evidence>
<proteinExistence type="inferred from homology"/>
<evidence type="ECO:0000256" key="5">
    <source>
        <dbReference type="ARBA" id="ARBA00022801"/>
    </source>
</evidence>
<keyword evidence="4 9" id="KW-0732">Signal</keyword>
<dbReference type="InterPro" id="IPR001944">
    <property type="entry name" value="Glycoside_Hdrlase_35"/>
</dbReference>
<name>A0A9P5CU84_CRYP1</name>
<evidence type="ECO:0000256" key="4">
    <source>
        <dbReference type="ARBA" id="ARBA00022729"/>
    </source>
</evidence>
<dbReference type="InterPro" id="IPR036833">
    <property type="entry name" value="BetaGal_dom3_sf"/>
</dbReference>
<evidence type="ECO:0000313" key="11">
    <source>
        <dbReference type="EMBL" id="KAF3769880.1"/>
    </source>
</evidence>
<dbReference type="RefSeq" id="XP_040780841.1">
    <property type="nucleotide sequence ID" value="XM_040926334.1"/>
</dbReference>
<dbReference type="Pfam" id="PF10435">
    <property type="entry name" value="BetaGal_dom2"/>
    <property type="match status" value="1"/>
</dbReference>
<dbReference type="PANTHER" id="PTHR23421">
    <property type="entry name" value="BETA-GALACTOSIDASE RELATED"/>
    <property type="match status" value="1"/>
</dbReference>
<organism evidence="11 12">
    <name type="scientific">Cryphonectria parasitica (strain ATCC 38755 / EP155)</name>
    <dbReference type="NCBI Taxonomy" id="660469"/>
    <lineage>
        <taxon>Eukaryota</taxon>
        <taxon>Fungi</taxon>
        <taxon>Dikarya</taxon>
        <taxon>Ascomycota</taxon>
        <taxon>Pezizomycotina</taxon>
        <taxon>Sordariomycetes</taxon>
        <taxon>Sordariomycetidae</taxon>
        <taxon>Diaporthales</taxon>
        <taxon>Cryphonectriaceae</taxon>
        <taxon>Cryphonectria-Endothia species complex</taxon>
        <taxon>Cryphonectria</taxon>
    </lineage>
</organism>
<evidence type="ECO:0000256" key="1">
    <source>
        <dbReference type="ARBA" id="ARBA00001412"/>
    </source>
</evidence>
<evidence type="ECO:0000313" key="12">
    <source>
        <dbReference type="Proteomes" id="UP000803844"/>
    </source>
</evidence>
<dbReference type="Gene3D" id="2.60.120.260">
    <property type="entry name" value="Galactose-binding domain-like"/>
    <property type="match status" value="2"/>
</dbReference>
<evidence type="ECO:0000259" key="10">
    <source>
        <dbReference type="SMART" id="SM01029"/>
    </source>
</evidence>
<feature type="chain" id="PRO_5040299614" description="beta-galactosidase" evidence="9">
    <location>
        <begin position="22"/>
        <end position="1040"/>
    </location>
</feature>
<dbReference type="Pfam" id="PF01301">
    <property type="entry name" value="Glyco_hydro_35"/>
    <property type="match status" value="1"/>
</dbReference>
<dbReference type="SUPFAM" id="SSF117100">
    <property type="entry name" value="Beta-galactosidase LacA, domain 3"/>
    <property type="match status" value="1"/>
</dbReference>
<sequence>MRASFHFLTALLAWWVCGVSSTTDNLTSAVTWDEYSLLINGSRVFINSAEFHYPRLPNPALWPDIFQKFKAAGFNTVSLYFFWNYHSAARGVYDFTSPGKDLQALFDAASDAGLWVISRPGPYSNGEYTAGGLALWGSDGSMGTLRTSDEAYYEAWLPWVQELGAIIAANQITEGGPVILNQIENELQETTHSATNTLVVYMEQIEAAFREAGVVVPFTSNEKGMRSESWSVDYEDVGGAVNVYGLDSYPGGLSCTNPASGWTLVRTYYQWFQNYSYTQPSFLPEFEGGYFTAWGSGTFYDTCVSYHDPAYPDLFYKNNIAEKVTMQNFYMGYGGTNWGHSAAPVVYTSYDYAAHIRETRQLWPKVLQTKLINLFASSSPDLLKTDMIGNGTGYQVDTDDIFTWLLQNPDTGASFLFTQQTTSSSEVNVTFTATLNTSLGPVNVPNVSLFGHQSRILVTDYAIGNNHTLLYSSGDIATWATFDNDDNGGDDEATTTALVLYLKAGQTGEFAFANEAGLTYTAYGTSLVTTSNSSTAGQIFTYTQGDGPTFVKFSNGVLVYLLDQTSAWTFWAPPASTSAADNVYGSPDDKIFILGSYLVRNASLGGDGVLRISGDNNVTTTIETLSSSSSSSITSITWNDIPLNATRTSYGTYTATIPGTESRSVVLPEIATLDWHSADSLPESDPSFDDSSWIVCNKTTTQAYIAPYTLPVLFSSDYGYYAGAKIYRGYFPASSSSSSNYTSVNITASGGDAFGWSAWLNGVFIGGDTGNTSALETTTAVLALPPSALLLSSNGSSSSSSQQQENVLTVLVDYHGHDETSVAGGMNVPRGLYGAQLLPAPTTSTSTANTTTGFTTWKIQGSAGGSAANIDPVRGPFNEGGLYGERLGWHLPGFSPSTSYPTSYGAWDDATPLDGLTGPGVRFYVANFTLDIDDDLDAPLGLAFSAPEGTVARVLFWVNGYQYGKYEPHIGPQTVFPFPPGVVNNQGQNSLAVSLWAMEDGGAALDGLELVVYDVYQTAFGFARDWSALQPGWTDRSQYV</sequence>
<gene>
    <name evidence="11" type="ORF">M406DRAFT_96580</name>
</gene>
<comment type="similarity">
    <text evidence="2 8">Belongs to the glycosyl hydrolase 35 family.</text>
</comment>
<evidence type="ECO:0000256" key="2">
    <source>
        <dbReference type="ARBA" id="ARBA00009809"/>
    </source>
</evidence>
<keyword evidence="6" id="KW-0325">Glycoprotein</keyword>
<dbReference type="InterPro" id="IPR018954">
    <property type="entry name" value="Betagal_dom2"/>
</dbReference>
<accession>A0A9P5CU84</accession>
<feature type="domain" description="Beta-galactosidase" evidence="10">
    <location>
        <begin position="381"/>
        <end position="570"/>
    </location>
</feature>
<feature type="signal peptide" evidence="9">
    <location>
        <begin position="1"/>
        <end position="21"/>
    </location>
</feature>
<dbReference type="EC" id="3.2.1.23" evidence="3"/>